<evidence type="ECO:0008006" key="5">
    <source>
        <dbReference type="Google" id="ProtNLM"/>
    </source>
</evidence>
<name>A0ABN6M0J8_9BACT</name>
<dbReference type="Gene3D" id="1.20.5.340">
    <property type="match status" value="1"/>
</dbReference>
<dbReference type="EMBL" id="AP025516">
    <property type="protein sequence ID" value="BDD86416.1"/>
    <property type="molecule type" value="Genomic_DNA"/>
</dbReference>
<dbReference type="Proteomes" id="UP000830055">
    <property type="component" value="Chromosome"/>
</dbReference>
<feature type="compositionally biased region" description="Acidic residues" evidence="2">
    <location>
        <begin position="97"/>
        <end position="110"/>
    </location>
</feature>
<keyword evidence="1" id="KW-0175">Coiled coil</keyword>
<evidence type="ECO:0000313" key="3">
    <source>
        <dbReference type="EMBL" id="BDD86416.1"/>
    </source>
</evidence>
<evidence type="ECO:0000256" key="1">
    <source>
        <dbReference type="SAM" id="Coils"/>
    </source>
</evidence>
<protein>
    <recommendedName>
        <fullName evidence="5">Cell division protein ZapB</fullName>
    </recommendedName>
</protein>
<organism evidence="3 4">
    <name type="scientific">Desulfofustis limnaeus</name>
    <dbReference type="NCBI Taxonomy" id="2740163"/>
    <lineage>
        <taxon>Bacteria</taxon>
        <taxon>Pseudomonadati</taxon>
        <taxon>Thermodesulfobacteriota</taxon>
        <taxon>Desulfobulbia</taxon>
        <taxon>Desulfobulbales</taxon>
        <taxon>Desulfocapsaceae</taxon>
        <taxon>Desulfofustis</taxon>
    </lineage>
</organism>
<dbReference type="RefSeq" id="WP_284153503.1">
    <property type="nucleotide sequence ID" value="NZ_AP025516.1"/>
</dbReference>
<evidence type="ECO:0000313" key="4">
    <source>
        <dbReference type="Proteomes" id="UP000830055"/>
    </source>
</evidence>
<feature type="region of interest" description="Disordered" evidence="2">
    <location>
        <begin position="75"/>
        <end position="131"/>
    </location>
</feature>
<reference evidence="3 4" key="1">
    <citation type="submission" date="2022-01" db="EMBL/GenBank/DDBJ databases">
        <title>Desulfofustis limnae sp. nov., a novel mesophilic sulfate-reducing bacterium isolated from marsh soil.</title>
        <authorList>
            <person name="Watanabe M."/>
            <person name="Takahashi A."/>
            <person name="Kojima H."/>
            <person name="Fukui M."/>
        </authorList>
    </citation>
    <scope>NUCLEOTIDE SEQUENCE [LARGE SCALE GENOMIC DNA]</scope>
    <source>
        <strain evidence="3 4">PPLL</strain>
    </source>
</reference>
<accession>A0ABN6M0J8</accession>
<sequence length="131" mass="14980">MGRDSELLRLEQYIEQLLHRFSVLQAEKKRLESDLQKAKDDNHQLRQQLDALHGERGDIRTRVTSLIERIERWEADSEVPPAIADADSQALAPEQETVQDNDPGEEESEQETTAVRKAERDGSVQGSLFSR</sequence>
<evidence type="ECO:0000256" key="2">
    <source>
        <dbReference type="SAM" id="MobiDB-lite"/>
    </source>
</evidence>
<proteinExistence type="predicted"/>
<gene>
    <name evidence="3" type="ORF">DPPLL_07810</name>
</gene>
<keyword evidence="4" id="KW-1185">Reference proteome</keyword>
<feature type="coiled-coil region" evidence="1">
    <location>
        <begin position="14"/>
        <end position="55"/>
    </location>
</feature>